<dbReference type="AlphaFoldDB" id="A0A2C9D2W8"/>
<dbReference type="InterPro" id="IPR013766">
    <property type="entry name" value="Thioredoxin_domain"/>
</dbReference>
<dbReference type="Gene3D" id="3.40.30.10">
    <property type="entry name" value="Glutaredoxin"/>
    <property type="match status" value="1"/>
</dbReference>
<evidence type="ECO:0000313" key="5">
    <source>
        <dbReference type="EMBL" id="SON54677.1"/>
    </source>
</evidence>
<gene>
    <name evidence="5" type="primary">bdbD_1</name>
    <name evidence="5" type="ORF">HDIA_1136</name>
</gene>
<evidence type="ECO:0000313" key="6">
    <source>
        <dbReference type="Proteomes" id="UP000223606"/>
    </source>
</evidence>
<protein>
    <submittedName>
        <fullName evidence="5">Thiol-disulfide oxidoreductase D</fullName>
    </submittedName>
</protein>
<dbReference type="EMBL" id="LT960614">
    <property type="protein sequence ID" value="SON54677.1"/>
    <property type="molecule type" value="Genomic_DNA"/>
</dbReference>
<dbReference type="SUPFAM" id="SSF52833">
    <property type="entry name" value="Thioredoxin-like"/>
    <property type="match status" value="1"/>
</dbReference>
<feature type="domain" description="Thioredoxin" evidence="4">
    <location>
        <begin position="23"/>
        <end position="212"/>
    </location>
</feature>
<proteinExistence type="inferred from homology"/>
<dbReference type="RefSeq" id="WP_173796188.1">
    <property type="nucleotide sequence ID" value="NZ_LT960614.1"/>
</dbReference>
<keyword evidence="3" id="KW-0732">Signal</keyword>
<sequence>MITRRNLMMTSAAVAGLGLLPGLVTAARAESYDSVELMVPGPLGDEALGDKTAAVTVIEYASMTCGHCAHFHETTFEPFKKKYVDTGKVYFIFREFPLDPLAAAGFMLAREAPGDNFFPMVSLLFHTQKEWAYSDDPVAGLLKIAKQVGFTQETFEATLKNQKLLDAVNWVRDRASNQFGVNATPTFFINGEKMPGALSMDEMDKAIEPLLKS</sequence>
<dbReference type="PANTHER" id="PTHR13887:SF56">
    <property type="entry name" value="THIOREDOXIN-LIKE REDUCTASE RV2466C"/>
    <property type="match status" value="1"/>
</dbReference>
<evidence type="ECO:0000256" key="1">
    <source>
        <dbReference type="ARBA" id="ARBA00003565"/>
    </source>
</evidence>
<comment type="function">
    <text evidence="1">May be required for disulfide bond formation in some proteins.</text>
</comment>
<evidence type="ECO:0000259" key="4">
    <source>
        <dbReference type="PROSITE" id="PS51352"/>
    </source>
</evidence>
<reference evidence="6" key="1">
    <citation type="submission" date="2017-09" db="EMBL/GenBank/DDBJ databases">
        <title>Genome sequence of Nannocystis excedens DSM 71.</title>
        <authorList>
            <person name="Blom J."/>
        </authorList>
    </citation>
    <scope>NUCLEOTIDE SEQUENCE [LARGE SCALE GENOMIC DNA]</scope>
    <source>
        <strain evidence="6">type strain: E19</strain>
    </source>
</reference>
<dbReference type="KEGG" id="hdi:HDIA_1136"/>
<dbReference type="PANTHER" id="PTHR13887">
    <property type="entry name" value="GLUTATHIONE S-TRANSFERASE KAPPA"/>
    <property type="match status" value="1"/>
</dbReference>
<name>A0A2C9D2W8_9HYPH</name>
<dbReference type="InterPro" id="IPR036249">
    <property type="entry name" value="Thioredoxin-like_sf"/>
</dbReference>
<organism evidence="5 6">
    <name type="scientific">Hartmannibacter diazotrophicus</name>
    <dbReference type="NCBI Taxonomy" id="1482074"/>
    <lineage>
        <taxon>Bacteria</taxon>
        <taxon>Pseudomonadati</taxon>
        <taxon>Pseudomonadota</taxon>
        <taxon>Alphaproteobacteria</taxon>
        <taxon>Hyphomicrobiales</taxon>
        <taxon>Pleomorphomonadaceae</taxon>
        <taxon>Hartmannibacter</taxon>
    </lineage>
</organism>
<dbReference type="PROSITE" id="PS51318">
    <property type="entry name" value="TAT"/>
    <property type="match status" value="1"/>
</dbReference>
<dbReference type="InterPro" id="IPR006311">
    <property type="entry name" value="TAT_signal"/>
</dbReference>
<feature type="chain" id="PRO_5012112633" evidence="3">
    <location>
        <begin position="27"/>
        <end position="213"/>
    </location>
</feature>
<dbReference type="Pfam" id="PF13462">
    <property type="entry name" value="Thioredoxin_4"/>
    <property type="match status" value="1"/>
</dbReference>
<dbReference type="PROSITE" id="PS51352">
    <property type="entry name" value="THIOREDOXIN_2"/>
    <property type="match status" value="1"/>
</dbReference>
<feature type="signal peptide" evidence="3">
    <location>
        <begin position="1"/>
        <end position="26"/>
    </location>
</feature>
<comment type="similarity">
    <text evidence="2">Belongs to the thioredoxin family. DsbA subfamily.</text>
</comment>
<dbReference type="Proteomes" id="UP000223606">
    <property type="component" value="Chromosome 1"/>
</dbReference>
<dbReference type="InterPro" id="IPR012336">
    <property type="entry name" value="Thioredoxin-like_fold"/>
</dbReference>
<accession>A0A2C9D2W8</accession>
<keyword evidence="6" id="KW-1185">Reference proteome</keyword>
<evidence type="ECO:0000256" key="2">
    <source>
        <dbReference type="ARBA" id="ARBA00005791"/>
    </source>
</evidence>
<evidence type="ECO:0000256" key="3">
    <source>
        <dbReference type="SAM" id="SignalP"/>
    </source>
</evidence>